<feature type="domain" description="Membrane protein NfeD2 N-terminal transmembrane" evidence="2">
    <location>
        <begin position="1"/>
        <end position="103"/>
    </location>
</feature>
<dbReference type="AlphaFoldDB" id="A0A3B0C255"/>
<dbReference type="Pfam" id="PF25842">
    <property type="entry name" value="NfeD_TM"/>
    <property type="match status" value="1"/>
</dbReference>
<reference evidence="3 4" key="1">
    <citation type="journal article" date="2007" name="Int. J. Syst. Evol. Microbiol.">
        <title>Paenibacillus ginsengarvi sp. nov., isolated from soil from ginseng cultivation.</title>
        <authorList>
            <person name="Yoon M.H."/>
            <person name="Ten L.N."/>
            <person name="Im W.T."/>
        </authorList>
    </citation>
    <scope>NUCLEOTIDE SEQUENCE [LARGE SCALE GENOMIC DNA]</scope>
    <source>
        <strain evidence="3 4">KCTC 13059</strain>
    </source>
</reference>
<evidence type="ECO:0000313" key="4">
    <source>
        <dbReference type="Proteomes" id="UP000282311"/>
    </source>
</evidence>
<proteinExistence type="predicted"/>
<dbReference type="EMBL" id="RBAH01000015">
    <property type="protein sequence ID" value="RKN80425.1"/>
    <property type="molecule type" value="Genomic_DNA"/>
</dbReference>
<feature type="transmembrane region" description="Helical" evidence="1">
    <location>
        <begin position="6"/>
        <end position="27"/>
    </location>
</feature>
<gene>
    <name evidence="3" type="ORF">D7M11_19955</name>
</gene>
<evidence type="ECO:0000259" key="2">
    <source>
        <dbReference type="Pfam" id="PF25842"/>
    </source>
</evidence>
<dbReference type="InterPro" id="IPR058653">
    <property type="entry name" value="NfeD2_TM"/>
</dbReference>
<name>A0A3B0C255_9BACL</name>
<accession>A0A3B0C255</accession>
<keyword evidence="4" id="KW-1185">Reference proteome</keyword>
<sequence>MEQLFWACLAGGVLFAIVTVILGDLISHAIDGLLDFLSVDALRKLRPMVIVSGITVFGGAGLLVLHYTPLGGLLAALIAIASAIAIGALVYVAYVRPMENSENSTGFSIHELTGRIGEVLVPVPPRGYGEVMVKIGHGNTNQIAASFDGETLKAGERVVIVEVRDDTLFVSRLDETSPSNGNKDERGEIG</sequence>
<evidence type="ECO:0000256" key="1">
    <source>
        <dbReference type="SAM" id="Phobius"/>
    </source>
</evidence>
<dbReference type="Gene3D" id="2.40.50.140">
    <property type="entry name" value="Nucleic acid-binding proteins"/>
    <property type="match status" value="1"/>
</dbReference>
<keyword evidence="1" id="KW-0812">Transmembrane</keyword>
<feature type="transmembrane region" description="Helical" evidence="1">
    <location>
        <begin position="48"/>
        <end position="67"/>
    </location>
</feature>
<dbReference type="Proteomes" id="UP000282311">
    <property type="component" value="Unassembled WGS sequence"/>
</dbReference>
<keyword evidence="1" id="KW-0472">Membrane</keyword>
<keyword evidence="1" id="KW-1133">Transmembrane helix</keyword>
<feature type="transmembrane region" description="Helical" evidence="1">
    <location>
        <begin position="73"/>
        <end position="94"/>
    </location>
</feature>
<comment type="caution">
    <text evidence="3">The sequence shown here is derived from an EMBL/GenBank/DDBJ whole genome shotgun (WGS) entry which is preliminary data.</text>
</comment>
<protein>
    <submittedName>
        <fullName evidence="3">DUF1449 family protein</fullName>
    </submittedName>
</protein>
<dbReference type="OrthoDB" id="1683445at2"/>
<dbReference type="InterPro" id="IPR012340">
    <property type="entry name" value="NA-bd_OB-fold"/>
</dbReference>
<dbReference type="RefSeq" id="WP_120749014.1">
    <property type="nucleotide sequence ID" value="NZ_RBAH01000015.1"/>
</dbReference>
<organism evidence="3 4">
    <name type="scientific">Paenibacillus ginsengarvi</name>
    <dbReference type="NCBI Taxonomy" id="400777"/>
    <lineage>
        <taxon>Bacteria</taxon>
        <taxon>Bacillati</taxon>
        <taxon>Bacillota</taxon>
        <taxon>Bacilli</taxon>
        <taxon>Bacillales</taxon>
        <taxon>Paenibacillaceae</taxon>
        <taxon>Paenibacillus</taxon>
    </lineage>
</organism>
<evidence type="ECO:0000313" key="3">
    <source>
        <dbReference type="EMBL" id="RKN80425.1"/>
    </source>
</evidence>